<accession>A0AB34J4K2</accession>
<name>A0AB34J4K2_PRYPA</name>
<keyword evidence="2" id="KW-0472">Membrane</keyword>
<organism evidence="3 4">
    <name type="scientific">Prymnesium parvum</name>
    <name type="common">Toxic golden alga</name>
    <dbReference type="NCBI Taxonomy" id="97485"/>
    <lineage>
        <taxon>Eukaryota</taxon>
        <taxon>Haptista</taxon>
        <taxon>Haptophyta</taxon>
        <taxon>Prymnesiophyceae</taxon>
        <taxon>Prymnesiales</taxon>
        <taxon>Prymnesiaceae</taxon>
        <taxon>Prymnesium</taxon>
    </lineage>
</organism>
<feature type="region of interest" description="Disordered" evidence="1">
    <location>
        <begin position="72"/>
        <end position="105"/>
    </location>
</feature>
<feature type="transmembrane region" description="Helical" evidence="2">
    <location>
        <begin position="38"/>
        <end position="61"/>
    </location>
</feature>
<feature type="compositionally biased region" description="Pro residues" evidence="1">
    <location>
        <begin position="75"/>
        <end position="102"/>
    </location>
</feature>
<keyword evidence="4" id="KW-1185">Reference proteome</keyword>
<evidence type="ECO:0000313" key="3">
    <source>
        <dbReference type="EMBL" id="KAL1511580.1"/>
    </source>
</evidence>
<gene>
    <name evidence="3" type="ORF">AB1Y20_006374</name>
</gene>
<feature type="region of interest" description="Disordered" evidence="1">
    <location>
        <begin position="1"/>
        <end position="30"/>
    </location>
</feature>
<evidence type="ECO:0000313" key="4">
    <source>
        <dbReference type="Proteomes" id="UP001515480"/>
    </source>
</evidence>
<protein>
    <submittedName>
        <fullName evidence="3">Uncharacterized protein</fullName>
    </submittedName>
</protein>
<dbReference type="EMBL" id="JBGBPQ010000014">
    <property type="protein sequence ID" value="KAL1511580.1"/>
    <property type="molecule type" value="Genomic_DNA"/>
</dbReference>
<comment type="caution">
    <text evidence="3">The sequence shown here is derived from an EMBL/GenBank/DDBJ whole genome shotgun (WGS) entry which is preliminary data.</text>
</comment>
<keyword evidence="2" id="KW-1133">Transmembrane helix</keyword>
<sequence length="181" mass="18612">MAPAARAFGALQREERAPLDADEPDGTEPSGHCPCLRALAALVFCCALGFASGGLLGAAALRLPPPTATALLLPPDAPPRPGTPPPPPPARPPPPPSRPPPAEEACGVGAAMINLRGNRNDIWCNSDAARRDDARECEQYWLPLNDGSPARCIFRRAAGGAGSCEAVRVSELCSPPSTPGG</sequence>
<dbReference type="AlphaFoldDB" id="A0AB34J4K2"/>
<evidence type="ECO:0000256" key="1">
    <source>
        <dbReference type="SAM" id="MobiDB-lite"/>
    </source>
</evidence>
<proteinExistence type="predicted"/>
<dbReference type="Proteomes" id="UP001515480">
    <property type="component" value="Unassembled WGS sequence"/>
</dbReference>
<reference evidence="3 4" key="1">
    <citation type="journal article" date="2024" name="Science">
        <title>Giant polyketide synthase enzymes in the biosynthesis of giant marine polyether toxins.</title>
        <authorList>
            <person name="Fallon T.R."/>
            <person name="Shende V.V."/>
            <person name="Wierzbicki I.H."/>
            <person name="Pendleton A.L."/>
            <person name="Watervoot N.F."/>
            <person name="Auber R.P."/>
            <person name="Gonzalez D.J."/>
            <person name="Wisecaver J.H."/>
            <person name="Moore B.S."/>
        </authorList>
    </citation>
    <scope>NUCLEOTIDE SEQUENCE [LARGE SCALE GENOMIC DNA]</scope>
    <source>
        <strain evidence="3 4">12B1</strain>
    </source>
</reference>
<keyword evidence="2" id="KW-0812">Transmembrane</keyword>
<evidence type="ECO:0000256" key="2">
    <source>
        <dbReference type="SAM" id="Phobius"/>
    </source>
</evidence>